<dbReference type="RefSeq" id="WP_321562426.1">
    <property type="nucleotide sequence ID" value="NZ_CP139558.1"/>
</dbReference>
<sequence>MKNGDTVSWKWGKSTAEGKIVKEHKEPITKTIKGAKVKRNASKDEPAYEIKQEDGSKVLKSESELSVAKHSHKKK</sequence>
<evidence type="ECO:0000259" key="2">
    <source>
        <dbReference type="Pfam" id="PF11160"/>
    </source>
</evidence>
<feature type="compositionally biased region" description="Basic and acidic residues" evidence="1">
    <location>
        <begin position="41"/>
        <end position="63"/>
    </location>
</feature>
<dbReference type="InterPro" id="IPR021331">
    <property type="entry name" value="Hva1_TUDOR"/>
</dbReference>
<dbReference type="EMBL" id="CP139558">
    <property type="protein sequence ID" value="WPU93277.1"/>
    <property type="molecule type" value="Genomic_DNA"/>
</dbReference>
<reference evidence="3 4" key="1">
    <citation type="submission" date="2023-11" db="EMBL/GenBank/DDBJ databases">
        <title>Analysis of the Genomes of Mucilaginibacter gossypii cycad 4 and M. sabulilitoris SNA2: microbes with the potential for plant growth promotion.</title>
        <authorList>
            <person name="Hirsch A.M."/>
            <person name="Humm E."/>
            <person name="Rubbi M."/>
            <person name="Del Vecchio G."/>
            <person name="Ha S.M."/>
            <person name="Pellegrini M."/>
            <person name="Gunsalus R.P."/>
        </authorList>
    </citation>
    <scope>NUCLEOTIDE SEQUENCE [LARGE SCALE GENOMIC DNA]</scope>
    <source>
        <strain evidence="3 4">SNA2</strain>
    </source>
</reference>
<name>A0ABZ0TLK7_9SPHI</name>
<keyword evidence="4" id="KW-1185">Reference proteome</keyword>
<gene>
    <name evidence="3" type="ORF">SNE25_28560</name>
</gene>
<evidence type="ECO:0000256" key="1">
    <source>
        <dbReference type="SAM" id="MobiDB-lite"/>
    </source>
</evidence>
<dbReference type="Proteomes" id="UP001324380">
    <property type="component" value="Chromosome"/>
</dbReference>
<evidence type="ECO:0000313" key="4">
    <source>
        <dbReference type="Proteomes" id="UP001324380"/>
    </source>
</evidence>
<feature type="region of interest" description="Disordered" evidence="1">
    <location>
        <begin position="34"/>
        <end position="75"/>
    </location>
</feature>
<organism evidence="3 4">
    <name type="scientific">Mucilaginibacter sabulilitoris</name>
    <dbReference type="NCBI Taxonomy" id="1173583"/>
    <lineage>
        <taxon>Bacteria</taxon>
        <taxon>Pseudomonadati</taxon>
        <taxon>Bacteroidota</taxon>
        <taxon>Sphingobacteriia</taxon>
        <taxon>Sphingobacteriales</taxon>
        <taxon>Sphingobacteriaceae</taxon>
        <taxon>Mucilaginibacter</taxon>
    </lineage>
</organism>
<proteinExistence type="predicted"/>
<dbReference type="Pfam" id="PF11160">
    <property type="entry name" value="Hva1_TUDOR"/>
    <property type="match status" value="1"/>
</dbReference>
<protein>
    <submittedName>
        <fullName evidence="3">DUF2945 domain-containing protein</fullName>
    </submittedName>
</protein>
<evidence type="ECO:0000313" key="3">
    <source>
        <dbReference type="EMBL" id="WPU93277.1"/>
    </source>
</evidence>
<feature type="domain" description="Hypervirulence associated protein TUDOR" evidence="2">
    <location>
        <begin position="4"/>
        <end position="65"/>
    </location>
</feature>
<accession>A0ABZ0TLK7</accession>